<dbReference type="InterPro" id="IPR027417">
    <property type="entry name" value="P-loop_NTPase"/>
</dbReference>
<dbReference type="Pfam" id="PF00005">
    <property type="entry name" value="ABC_tran"/>
    <property type="match status" value="1"/>
</dbReference>
<dbReference type="PROSITE" id="PS50893">
    <property type="entry name" value="ABC_TRANSPORTER_2"/>
    <property type="match status" value="1"/>
</dbReference>
<dbReference type="PROSITE" id="PS00211">
    <property type="entry name" value="ABC_TRANSPORTER_1"/>
    <property type="match status" value="1"/>
</dbReference>
<organism evidence="6 7">
    <name type="scientific">Neorhizobium alkalisoli</name>
    <dbReference type="NCBI Taxonomy" id="528178"/>
    <lineage>
        <taxon>Bacteria</taxon>
        <taxon>Pseudomonadati</taxon>
        <taxon>Pseudomonadota</taxon>
        <taxon>Alphaproteobacteria</taxon>
        <taxon>Hyphomicrobiales</taxon>
        <taxon>Rhizobiaceae</taxon>
        <taxon>Rhizobium/Agrobacterium group</taxon>
        <taxon>Neorhizobium</taxon>
    </lineage>
</organism>
<dbReference type="PANTHER" id="PTHR42788:SF13">
    <property type="entry name" value="ALIPHATIC SULFONATES IMPORT ATP-BINDING PROTEIN SSUB"/>
    <property type="match status" value="1"/>
</dbReference>
<evidence type="ECO:0000313" key="7">
    <source>
        <dbReference type="Proteomes" id="UP000320653"/>
    </source>
</evidence>
<name>A0A561R7K9_9HYPH</name>
<evidence type="ECO:0000256" key="1">
    <source>
        <dbReference type="ARBA" id="ARBA00005417"/>
    </source>
</evidence>
<comment type="caution">
    <text evidence="6">The sequence shown here is derived from an EMBL/GenBank/DDBJ whole genome shotgun (WGS) entry which is preliminary data.</text>
</comment>
<comment type="similarity">
    <text evidence="1">Belongs to the ABC transporter superfamily.</text>
</comment>
<feature type="domain" description="ABC transporter" evidence="5">
    <location>
        <begin position="24"/>
        <end position="262"/>
    </location>
</feature>
<dbReference type="OrthoDB" id="9807242at2"/>
<dbReference type="GO" id="GO:0015697">
    <property type="term" value="P:quaternary ammonium group transport"/>
    <property type="evidence" value="ECO:0007669"/>
    <property type="project" value="UniProtKB-ARBA"/>
</dbReference>
<evidence type="ECO:0000256" key="3">
    <source>
        <dbReference type="ARBA" id="ARBA00022741"/>
    </source>
</evidence>
<keyword evidence="2" id="KW-0813">Transport</keyword>
<keyword evidence="4 6" id="KW-0067">ATP-binding</keyword>
<dbReference type="Gene3D" id="3.40.50.300">
    <property type="entry name" value="P-loop containing nucleotide triphosphate hydrolases"/>
    <property type="match status" value="1"/>
</dbReference>
<dbReference type="GO" id="GO:0016887">
    <property type="term" value="F:ATP hydrolysis activity"/>
    <property type="evidence" value="ECO:0007669"/>
    <property type="project" value="InterPro"/>
</dbReference>
<dbReference type="AlphaFoldDB" id="A0A561R7K9"/>
<dbReference type="SMART" id="SM00382">
    <property type="entry name" value="AAA"/>
    <property type="match status" value="1"/>
</dbReference>
<evidence type="ECO:0000313" key="6">
    <source>
        <dbReference type="EMBL" id="TWF58590.1"/>
    </source>
</evidence>
<dbReference type="FunFam" id="3.40.50.300:FF:000425">
    <property type="entry name" value="Probable ABC transporter, ATP-binding subunit"/>
    <property type="match status" value="1"/>
</dbReference>
<dbReference type="SUPFAM" id="SSF52540">
    <property type="entry name" value="P-loop containing nucleoside triphosphate hydrolases"/>
    <property type="match status" value="1"/>
</dbReference>
<dbReference type="PANTHER" id="PTHR42788">
    <property type="entry name" value="TAURINE IMPORT ATP-BINDING PROTEIN-RELATED"/>
    <property type="match status" value="1"/>
</dbReference>
<dbReference type="GO" id="GO:0005524">
    <property type="term" value="F:ATP binding"/>
    <property type="evidence" value="ECO:0007669"/>
    <property type="project" value="UniProtKB-KW"/>
</dbReference>
<evidence type="ECO:0000259" key="5">
    <source>
        <dbReference type="PROSITE" id="PS50893"/>
    </source>
</evidence>
<reference evidence="6 7" key="1">
    <citation type="submission" date="2019-06" db="EMBL/GenBank/DDBJ databases">
        <title>Sorghum-associated microbial communities from plants grown in Nebraska, USA.</title>
        <authorList>
            <person name="Schachtman D."/>
        </authorList>
    </citation>
    <scope>NUCLEOTIDE SEQUENCE [LARGE SCALE GENOMIC DNA]</scope>
    <source>
        <strain evidence="6 7">1225</strain>
    </source>
</reference>
<protein>
    <submittedName>
        <fullName evidence="6">NitT/TauT family transport system ATP-binding protein</fullName>
    </submittedName>
</protein>
<dbReference type="InterPro" id="IPR050166">
    <property type="entry name" value="ABC_transporter_ATP-bind"/>
</dbReference>
<dbReference type="CDD" id="cd03293">
    <property type="entry name" value="ABC_NrtD_SsuB_transporters"/>
    <property type="match status" value="1"/>
</dbReference>
<gene>
    <name evidence="6" type="ORF">FHW37_101394</name>
</gene>
<accession>A0A561R7K9</accession>
<dbReference type="Proteomes" id="UP000320653">
    <property type="component" value="Unassembled WGS sequence"/>
</dbReference>
<evidence type="ECO:0000256" key="4">
    <source>
        <dbReference type="ARBA" id="ARBA00022840"/>
    </source>
</evidence>
<keyword evidence="7" id="KW-1185">Reference proteome</keyword>
<keyword evidence="3" id="KW-0547">Nucleotide-binding</keyword>
<dbReference type="RefSeq" id="WP_145631854.1">
    <property type="nucleotide sequence ID" value="NZ_VIWP01000001.1"/>
</dbReference>
<proteinExistence type="inferred from homology"/>
<dbReference type="EMBL" id="VIWP01000001">
    <property type="protein sequence ID" value="TWF58590.1"/>
    <property type="molecule type" value="Genomic_DNA"/>
</dbReference>
<dbReference type="InterPro" id="IPR017871">
    <property type="entry name" value="ABC_transporter-like_CS"/>
</dbReference>
<sequence>MSVTEKAAIQTTAAPTTGARGAGIKLAGVEQRYGDPKSSVLALTDVNLEIGKGEFLVLLGPSGCGKTTLMRIIAGLLKSTSGKVEIDGQPLWNGNRRNDKVMEELGVVFQDANMFPWLTIEDNIALPLKLRGVSKTERRKRASELCELVGIKGFEKRWPRELSGGMRQRAAIARALSCKPQILLMDEPFGALDAMTREQMNLELQRIWMESGCTVVLVTHSIREAVFLADRVLLLSPRPGRMDTLKTIEIARPRSAYDQSTPEFQAYELELRKRLDTFA</sequence>
<dbReference type="InterPro" id="IPR003439">
    <property type="entry name" value="ABC_transporter-like_ATP-bd"/>
</dbReference>
<evidence type="ECO:0000256" key="2">
    <source>
        <dbReference type="ARBA" id="ARBA00022448"/>
    </source>
</evidence>
<dbReference type="InterPro" id="IPR003593">
    <property type="entry name" value="AAA+_ATPase"/>
</dbReference>